<accession>A0A1Y1UH97</accession>
<dbReference type="GO" id="GO:0006046">
    <property type="term" value="P:N-acetylglucosamine catabolic process"/>
    <property type="evidence" value="ECO:0007669"/>
    <property type="project" value="TreeGrafter"/>
</dbReference>
<dbReference type="OrthoDB" id="10264777at2759"/>
<gene>
    <name evidence="3" type="ORF">BD324DRAFT_626033</name>
</gene>
<dbReference type="GeneID" id="33557674"/>
<dbReference type="PANTHER" id="PTHR11113">
    <property type="entry name" value="N-ACETYLGLUCOSAMINE-6-PHOSPHATE DEACETYLASE"/>
    <property type="match status" value="1"/>
</dbReference>
<dbReference type="EMBL" id="NBSH01000006">
    <property type="protein sequence ID" value="ORX37402.1"/>
    <property type="molecule type" value="Genomic_DNA"/>
</dbReference>
<dbReference type="Pfam" id="PF01979">
    <property type="entry name" value="Amidohydro_1"/>
    <property type="match status" value="1"/>
</dbReference>
<evidence type="ECO:0000256" key="1">
    <source>
        <dbReference type="ARBA" id="ARBA00022801"/>
    </source>
</evidence>
<evidence type="ECO:0000259" key="2">
    <source>
        <dbReference type="Pfam" id="PF01979"/>
    </source>
</evidence>
<evidence type="ECO:0000313" key="4">
    <source>
        <dbReference type="Proteomes" id="UP000193218"/>
    </source>
</evidence>
<name>A0A1Y1UH97_9TREE</name>
<dbReference type="STRING" id="4999.A0A1Y1UH97"/>
<dbReference type="AlphaFoldDB" id="A0A1Y1UH97"/>
<dbReference type="InterPro" id="IPR006680">
    <property type="entry name" value="Amidohydro-rel"/>
</dbReference>
<protein>
    <submittedName>
        <fullName evidence="3">Putative N-acetylglucosamine-6-phosphate deacetylase</fullName>
    </submittedName>
</protein>
<dbReference type="PANTHER" id="PTHR11113:SF14">
    <property type="entry name" value="N-ACETYLGLUCOSAMINE-6-PHOSPHATE DEACETYLASE"/>
    <property type="match status" value="1"/>
</dbReference>
<dbReference type="RefSeq" id="XP_021871440.1">
    <property type="nucleotide sequence ID" value="XM_022015865.1"/>
</dbReference>
<dbReference type="SUPFAM" id="SSF51338">
    <property type="entry name" value="Composite domain of metallo-dependent hydrolases"/>
    <property type="match status" value="1"/>
</dbReference>
<dbReference type="Proteomes" id="UP000193218">
    <property type="component" value="Unassembled WGS sequence"/>
</dbReference>
<reference evidence="3 4" key="1">
    <citation type="submission" date="2017-03" db="EMBL/GenBank/DDBJ databases">
        <title>Widespread Adenine N6-methylation of Active Genes in Fungi.</title>
        <authorList>
            <consortium name="DOE Joint Genome Institute"/>
            <person name="Mondo S.J."/>
            <person name="Dannebaum R.O."/>
            <person name="Kuo R.C."/>
            <person name="Louie K.B."/>
            <person name="Bewick A.J."/>
            <person name="Labutti K."/>
            <person name="Haridas S."/>
            <person name="Kuo A."/>
            <person name="Salamov A."/>
            <person name="Ahrendt S.R."/>
            <person name="Lau R."/>
            <person name="Bowen B.P."/>
            <person name="Lipzen A."/>
            <person name="Sullivan W."/>
            <person name="Andreopoulos W.B."/>
            <person name="Clum A."/>
            <person name="Lindquist E."/>
            <person name="Daum C."/>
            <person name="Northen T.R."/>
            <person name="Ramamoorthy G."/>
            <person name="Schmitz R.J."/>
            <person name="Gryganskyi A."/>
            <person name="Culley D."/>
            <person name="Magnuson J."/>
            <person name="James T.Y."/>
            <person name="O'Malley M.A."/>
            <person name="Stajich J.E."/>
            <person name="Spatafora J.W."/>
            <person name="Visel A."/>
            <person name="Grigoriev I.V."/>
        </authorList>
    </citation>
    <scope>NUCLEOTIDE SEQUENCE [LARGE SCALE GENOMIC DNA]</scope>
    <source>
        <strain evidence="3 4">NRRL Y-17943</strain>
    </source>
</reference>
<dbReference type="InterPro" id="IPR032466">
    <property type="entry name" value="Metal_Hydrolase"/>
</dbReference>
<sequence length="456" mass="49416">MTEVIRFTNGFLAMPDGTVSRYKWSLCHDLTLLIQAVKADLYISPSTGTIVSGQSSFFDSHRPPARTIDLGGNILAPGLIDVQINGAYGVDFSELNGDDADGGEERYIKGLETVASRILETGCTGYVATIITQKEEMYRKLLRLLQPRSPPNAAHVLGYHAEGPFLHPLRRGAHSQTLLMTAAPKAGSTPKDILEKVYGKEGLDQEGVKMITAAPDVEGVMDCIPDLVSRGVTVSIGHSDATLEVATEAMHKGARMITHLFNAMPPIHHRDPGVIGLLGAHDQRPYFGMIVDGLHSHPNTVRIAYGACPERCVLVTDAQSIMDPNLPDGVHDWRPGLKFRKDGYRVVIDGTETLAGSCSPFPYLLRNLCSFTGCTLPQALVTATLHPAQMLAGKIAQTKGQLKEGFHADLCVFDWDGYCRSTWVMGKEVWRDAQFGKPGEGNSLAGSRATTNGHSV</sequence>
<proteinExistence type="predicted"/>
<keyword evidence="1" id="KW-0378">Hydrolase</keyword>
<organism evidence="3 4">
    <name type="scientific">Kockovaella imperatae</name>
    <dbReference type="NCBI Taxonomy" id="4999"/>
    <lineage>
        <taxon>Eukaryota</taxon>
        <taxon>Fungi</taxon>
        <taxon>Dikarya</taxon>
        <taxon>Basidiomycota</taxon>
        <taxon>Agaricomycotina</taxon>
        <taxon>Tremellomycetes</taxon>
        <taxon>Tremellales</taxon>
        <taxon>Cuniculitremaceae</taxon>
        <taxon>Kockovaella</taxon>
    </lineage>
</organism>
<dbReference type="Gene3D" id="3.20.20.140">
    <property type="entry name" value="Metal-dependent hydrolases"/>
    <property type="match status" value="1"/>
</dbReference>
<keyword evidence="4" id="KW-1185">Reference proteome</keyword>
<dbReference type="InterPro" id="IPR011059">
    <property type="entry name" value="Metal-dep_hydrolase_composite"/>
</dbReference>
<dbReference type="InParanoid" id="A0A1Y1UH97"/>
<comment type="caution">
    <text evidence="3">The sequence shown here is derived from an EMBL/GenBank/DDBJ whole genome shotgun (WGS) entry which is preliminary data.</text>
</comment>
<dbReference type="GO" id="GO:0008448">
    <property type="term" value="F:N-acetylglucosamine-6-phosphate deacetylase activity"/>
    <property type="evidence" value="ECO:0007669"/>
    <property type="project" value="TreeGrafter"/>
</dbReference>
<dbReference type="SUPFAM" id="SSF51556">
    <property type="entry name" value="Metallo-dependent hydrolases"/>
    <property type="match status" value="1"/>
</dbReference>
<evidence type="ECO:0000313" key="3">
    <source>
        <dbReference type="EMBL" id="ORX37402.1"/>
    </source>
</evidence>
<feature type="domain" description="Amidohydrolase-related" evidence="2">
    <location>
        <begin position="74"/>
        <end position="426"/>
    </location>
</feature>